<dbReference type="EC" id="2.7.13.3" evidence="2"/>
<dbReference type="SUPFAM" id="SSF55785">
    <property type="entry name" value="PYP-like sensor domain (PAS domain)"/>
    <property type="match status" value="1"/>
</dbReference>
<keyword evidence="6" id="KW-0418">Kinase</keyword>
<dbReference type="InterPro" id="IPR011006">
    <property type="entry name" value="CheY-like_superfamily"/>
</dbReference>
<dbReference type="RefSeq" id="WP_284349677.1">
    <property type="nucleotide sequence ID" value="NZ_BRXS01000002.1"/>
</dbReference>
<dbReference type="Gene3D" id="1.10.287.130">
    <property type="match status" value="1"/>
</dbReference>
<feature type="domain" description="Histidine kinase" evidence="10">
    <location>
        <begin position="173"/>
        <end position="401"/>
    </location>
</feature>
<dbReference type="InterPro" id="IPR036890">
    <property type="entry name" value="HATPase_C_sf"/>
</dbReference>
<feature type="domain" description="Response regulatory" evidence="11">
    <location>
        <begin position="422"/>
        <end position="538"/>
    </location>
</feature>
<dbReference type="GO" id="GO:0000155">
    <property type="term" value="F:phosphorelay sensor kinase activity"/>
    <property type="evidence" value="ECO:0007669"/>
    <property type="project" value="InterPro"/>
</dbReference>
<dbReference type="CDD" id="cd00156">
    <property type="entry name" value="REC"/>
    <property type="match status" value="1"/>
</dbReference>
<dbReference type="Gene3D" id="3.30.450.20">
    <property type="entry name" value="PAS domain"/>
    <property type="match status" value="1"/>
</dbReference>
<dbReference type="InterPro" id="IPR036097">
    <property type="entry name" value="HisK_dim/P_sf"/>
</dbReference>
<evidence type="ECO:0000313" key="14">
    <source>
        <dbReference type="Proteomes" id="UP001161325"/>
    </source>
</evidence>
<dbReference type="GO" id="GO:0005524">
    <property type="term" value="F:ATP binding"/>
    <property type="evidence" value="ECO:0007669"/>
    <property type="project" value="UniProtKB-KW"/>
</dbReference>
<dbReference type="Gene3D" id="3.30.565.10">
    <property type="entry name" value="Histidine kinase-like ATPase, C-terminal domain"/>
    <property type="match status" value="1"/>
</dbReference>
<organism evidence="13 14">
    <name type="scientific">Roseisolibacter agri</name>
    <dbReference type="NCBI Taxonomy" id="2014610"/>
    <lineage>
        <taxon>Bacteria</taxon>
        <taxon>Pseudomonadati</taxon>
        <taxon>Gemmatimonadota</taxon>
        <taxon>Gemmatimonadia</taxon>
        <taxon>Gemmatimonadales</taxon>
        <taxon>Gemmatimonadaceae</taxon>
        <taxon>Roseisolibacter</taxon>
    </lineage>
</organism>
<dbReference type="InterPro" id="IPR003594">
    <property type="entry name" value="HATPase_dom"/>
</dbReference>
<feature type="modified residue" description="4-aspartylphosphate" evidence="9">
    <location>
        <position position="473"/>
    </location>
</feature>
<dbReference type="PANTHER" id="PTHR43065:SF42">
    <property type="entry name" value="TWO-COMPONENT SENSOR PPRA"/>
    <property type="match status" value="1"/>
</dbReference>
<evidence type="ECO:0000256" key="2">
    <source>
        <dbReference type="ARBA" id="ARBA00012438"/>
    </source>
</evidence>
<gene>
    <name evidence="13" type="ORF">rosag_17450</name>
</gene>
<dbReference type="SMART" id="SM00091">
    <property type="entry name" value="PAS"/>
    <property type="match status" value="1"/>
</dbReference>
<dbReference type="Pfam" id="PF00989">
    <property type="entry name" value="PAS"/>
    <property type="match status" value="1"/>
</dbReference>
<keyword evidence="14" id="KW-1185">Reference proteome</keyword>
<evidence type="ECO:0000256" key="5">
    <source>
        <dbReference type="ARBA" id="ARBA00022741"/>
    </source>
</evidence>
<keyword evidence="5" id="KW-0547">Nucleotide-binding</keyword>
<evidence type="ECO:0000256" key="9">
    <source>
        <dbReference type="PROSITE-ProRule" id="PRU00169"/>
    </source>
</evidence>
<dbReference type="PROSITE" id="PS50109">
    <property type="entry name" value="HIS_KIN"/>
    <property type="match status" value="1"/>
</dbReference>
<dbReference type="SUPFAM" id="SSF47384">
    <property type="entry name" value="Homodimeric domain of signal transducing histidine kinase"/>
    <property type="match status" value="1"/>
</dbReference>
<evidence type="ECO:0000256" key="6">
    <source>
        <dbReference type="ARBA" id="ARBA00022777"/>
    </source>
</evidence>
<protein>
    <recommendedName>
        <fullName evidence="2">histidine kinase</fullName>
        <ecNumber evidence="2">2.7.13.3</ecNumber>
    </recommendedName>
</protein>
<dbReference type="PROSITE" id="PS50110">
    <property type="entry name" value="RESPONSE_REGULATORY"/>
    <property type="match status" value="1"/>
</dbReference>
<evidence type="ECO:0000259" key="11">
    <source>
        <dbReference type="PROSITE" id="PS50110"/>
    </source>
</evidence>
<evidence type="ECO:0000256" key="3">
    <source>
        <dbReference type="ARBA" id="ARBA00022553"/>
    </source>
</evidence>
<dbReference type="Pfam" id="PF00072">
    <property type="entry name" value="Response_reg"/>
    <property type="match status" value="1"/>
</dbReference>
<dbReference type="EMBL" id="BRXS01000002">
    <property type="protein sequence ID" value="GLC25232.1"/>
    <property type="molecule type" value="Genomic_DNA"/>
</dbReference>
<sequence>MPDPRPPLDPSDGGVPTARSVAASVAVAPEHSRAILDVAFATSQDAIIIFRARDELIVDVNEAWTRTTGHAREDVVGRSQRTLSIWRDPSDSARLAQHMAERGSVDGFEFAFTRHLPDGGTALGYAVLTAQPVVLDGEVYVVGVGRDVTVERREREARERTRRLEELGHLAGGVAHDFNNLLTVITSYAELLQADAAAGAANPDDAAEIRRAASAAAALARRLVAFSRHQPVVPRRIDLGATVRDAQRLLEPIVGERAELTLDVAPGLPSVLADPGQIEQVLLNLVVNARDALAADDRDARIVVRTGRRDVDAADVRRVLGAEGAPGRYVTLAVEDSGVGIDEATLARIFEPFFTTKAPDQGTGLGLAVVHGIVRQAGGVVVAESVPGRGTTVTTYWPEAGAAPEPQAERAPAPRAGARAARVLLVEDQGPVRAVAARVLTRAGYVVVEARDGREALELVARTHEPFDLVLSDAVMPHMGGREVAEQLATRAPGLRVLLMSGYLDSSEALARLPNLVPHLVPKPFAAAELVDAVRAALAGESPADSDVGDGAASGV</sequence>
<dbReference type="Pfam" id="PF02518">
    <property type="entry name" value="HATPase_c"/>
    <property type="match status" value="1"/>
</dbReference>
<keyword evidence="3 9" id="KW-0597">Phosphoprotein</keyword>
<keyword evidence="8" id="KW-0902">Two-component regulatory system</keyword>
<evidence type="ECO:0000256" key="4">
    <source>
        <dbReference type="ARBA" id="ARBA00022679"/>
    </source>
</evidence>
<dbReference type="SMART" id="SM00448">
    <property type="entry name" value="REC"/>
    <property type="match status" value="1"/>
</dbReference>
<accession>A0AA37Q7M4</accession>
<evidence type="ECO:0000259" key="10">
    <source>
        <dbReference type="PROSITE" id="PS50109"/>
    </source>
</evidence>
<name>A0AA37Q7M4_9BACT</name>
<dbReference type="Proteomes" id="UP001161325">
    <property type="component" value="Unassembled WGS sequence"/>
</dbReference>
<dbReference type="InterPro" id="IPR000014">
    <property type="entry name" value="PAS"/>
</dbReference>
<dbReference type="SUPFAM" id="SSF52172">
    <property type="entry name" value="CheY-like"/>
    <property type="match status" value="1"/>
</dbReference>
<evidence type="ECO:0000256" key="1">
    <source>
        <dbReference type="ARBA" id="ARBA00000085"/>
    </source>
</evidence>
<dbReference type="PROSITE" id="PS50112">
    <property type="entry name" value="PAS"/>
    <property type="match status" value="1"/>
</dbReference>
<dbReference type="SUPFAM" id="SSF55874">
    <property type="entry name" value="ATPase domain of HSP90 chaperone/DNA topoisomerase II/histidine kinase"/>
    <property type="match status" value="1"/>
</dbReference>
<reference evidence="13" key="1">
    <citation type="submission" date="2022-08" db="EMBL/GenBank/DDBJ databases">
        <title>Draft genome sequencing of Roseisolibacter agri AW1220.</title>
        <authorList>
            <person name="Tobiishi Y."/>
            <person name="Tonouchi A."/>
        </authorList>
    </citation>
    <scope>NUCLEOTIDE SEQUENCE</scope>
    <source>
        <strain evidence="13">AW1220</strain>
    </source>
</reference>
<dbReference type="InterPro" id="IPR005467">
    <property type="entry name" value="His_kinase_dom"/>
</dbReference>
<comment type="catalytic activity">
    <reaction evidence="1">
        <text>ATP + protein L-histidine = ADP + protein N-phospho-L-histidine.</text>
        <dbReference type="EC" id="2.7.13.3"/>
    </reaction>
</comment>
<keyword evidence="4" id="KW-0808">Transferase</keyword>
<dbReference type="PRINTS" id="PR00344">
    <property type="entry name" value="BCTRLSENSOR"/>
</dbReference>
<comment type="caution">
    <text evidence="13">The sequence shown here is derived from an EMBL/GenBank/DDBJ whole genome shotgun (WGS) entry which is preliminary data.</text>
</comment>
<dbReference type="CDD" id="cd00082">
    <property type="entry name" value="HisKA"/>
    <property type="match status" value="1"/>
</dbReference>
<evidence type="ECO:0000313" key="13">
    <source>
        <dbReference type="EMBL" id="GLC25232.1"/>
    </source>
</evidence>
<dbReference type="SMART" id="SM00388">
    <property type="entry name" value="HisKA"/>
    <property type="match status" value="1"/>
</dbReference>
<dbReference type="InterPro" id="IPR004358">
    <property type="entry name" value="Sig_transdc_His_kin-like_C"/>
</dbReference>
<feature type="domain" description="PAS" evidence="12">
    <location>
        <begin position="32"/>
        <end position="79"/>
    </location>
</feature>
<keyword evidence="7" id="KW-0067">ATP-binding</keyword>
<dbReference type="GO" id="GO:0006355">
    <property type="term" value="P:regulation of DNA-templated transcription"/>
    <property type="evidence" value="ECO:0007669"/>
    <property type="project" value="InterPro"/>
</dbReference>
<evidence type="ECO:0000256" key="7">
    <source>
        <dbReference type="ARBA" id="ARBA00022840"/>
    </source>
</evidence>
<dbReference type="Gene3D" id="3.40.50.2300">
    <property type="match status" value="1"/>
</dbReference>
<dbReference type="InterPro" id="IPR003661">
    <property type="entry name" value="HisK_dim/P_dom"/>
</dbReference>
<dbReference type="InterPro" id="IPR001789">
    <property type="entry name" value="Sig_transdc_resp-reg_receiver"/>
</dbReference>
<dbReference type="InterPro" id="IPR035965">
    <property type="entry name" value="PAS-like_dom_sf"/>
</dbReference>
<dbReference type="InterPro" id="IPR013767">
    <property type="entry name" value="PAS_fold"/>
</dbReference>
<dbReference type="SMART" id="SM00387">
    <property type="entry name" value="HATPase_c"/>
    <property type="match status" value="1"/>
</dbReference>
<dbReference type="CDD" id="cd00130">
    <property type="entry name" value="PAS"/>
    <property type="match status" value="1"/>
</dbReference>
<evidence type="ECO:0000256" key="8">
    <source>
        <dbReference type="ARBA" id="ARBA00023012"/>
    </source>
</evidence>
<dbReference type="AlphaFoldDB" id="A0AA37Q7M4"/>
<dbReference type="NCBIfam" id="TIGR00229">
    <property type="entry name" value="sensory_box"/>
    <property type="match status" value="1"/>
</dbReference>
<evidence type="ECO:0000259" key="12">
    <source>
        <dbReference type="PROSITE" id="PS50112"/>
    </source>
</evidence>
<proteinExistence type="predicted"/>
<dbReference type="PANTHER" id="PTHR43065">
    <property type="entry name" value="SENSOR HISTIDINE KINASE"/>
    <property type="match status" value="1"/>
</dbReference>